<gene>
    <name evidence="3" type="ORF">B5807_00150</name>
</gene>
<dbReference type="Proteomes" id="UP000193240">
    <property type="component" value="Unassembled WGS sequence"/>
</dbReference>
<organism evidence="3 4">
    <name type="scientific">Epicoccum nigrum</name>
    <name type="common">Soil fungus</name>
    <name type="synonym">Epicoccum purpurascens</name>
    <dbReference type="NCBI Taxonomy" id="105696"/>
    <lineage>
        <taxon>Eukaryota</taxon>
        <taxon>Fungi</taxon>
        <taxon>Dikarya</taxon>
        <taxon>Ascomycota</taxon>
        <taxon>Pezizomycotina</taxon>
        <taxon>Dothideomycetes</taxon>
        <taxon>Pleosporomycetidae</taxon>
        <taxon>Pleosporales</taxon>
        <taxon>Pleosporineae</taxon>
        <taxon>Didymellaceae</taxon>
        <taxon>Epicoccum</taxon>
    </lineage>
</organism>
<dbReference type="AlphaFoldDB" id="A0A1Y2MGT9"/>
<feature type="region of interest" description="Disordered" evidence="1">
    <location>
        <begin position="167"/>
        <end position="201"/>
    </location>
</feature>
<evidence type="ECO:0000313" key="4">
    <source>
        <dbReference type="Proteomes" id="UP000193240"/>
    </source>
</evidence>
<dbReference type="Pfam" id="PF01814">
    <property type="entry name" value="Hemerythrin"/>
    <property type="match status" value="1"/>
</dbReference>
<dbReference type="OMA" id="AVMDMGR"/>
<reference evidence="3 4" key="1">
    <citation type="journal article" date="2017" name="Genome Announc.">
        <title>Genome sequence of the saprophytic ascomycete Epicoccum nigrum ICMP 19927 strain isolated from New Zealand.</title>
        <authorList>
            <person name="Fokin M."/>
            <person name="Fleetwood D."/>
            <person name="Weir B.S."/>
            <person name="Villas-Boas S.G."/>
        </authorList>
    </citation>
    <scope>NUCLEOTIDE SEQUENCE [LARGE SCALE GENOMIC DNA]</scope>
    <source>
        <strain evidence="3 4">ICMP 19927</strain>
    </source>
</reference>
<accession>A0A1Y2MGT9</accession>
<dbReference type="STRING" id="105696.A0A1Y2MGT9"/>
<proteinExistence type="predicted"/>
<sequence>MSFARIFASSATRAAPRLRVAGVSINARTFASTGVTAAPSLTEAITEDHRKLHQYYNEIVNSNDNEHKERWGNQFIWELARHSVAEEIVIYPSMEHYMPHGKGRAHAEKDRKQHHELKVMLKDFQNLRAGDPEYIPQLKRLYSHLENHIKEEESDDLPALEKALADPDNASNSEQLAKSFSRTKAIAPSRSHPAAGENPNVEATAGLPVAIFDHIADLFRKYPEGKVSPNPSTK</sequence>
<keyword evidence="4" id="KW-1185">Reference proteome</keyword>
<evidence type="ECO:0000313" key="3">
    <source>
        <dbReference type="EMBL" id="OSS54448.1"/>
    </source>
</evidence>
<dbReference type="EMBL" id="KZ107838">
    <property type="protein sequence ID" value="OSS54448.1"/>
    <property type="molecule type" value="Genomic_DNA"/>
</dbReference>
<evidence type="ECO:0000256" key="1">
    <source>
        <dbReference type="SAM" id="MobiDB-lite"/>
    </source>
</evidence>
<feature type="domain" description="Hemerythrin-like" evidence="2">
    <location>
        <begin position="41"/>
        <end position="160"/>
    </location>
</feature>
<feature type="compositionally biased region" description="Polar residues" evidence="1">
    <location>
        <begin position="169"/>
        <end position="182"/>
    </location>
</feature>
<dbReference type="InParanoid" id="A0A1Y2MGT9"/>
<protein>
    <recommendedName>
        <fullName evidence="2">Hemerythrin-like domain-containing protein</fullName>
    </recommendedName>
</protein>
<dbReference type="InterPro" id="IPR012312">
    <property type="entry name" value="Hemerythrin-like"/>
</dbReference>
<dbReference type="PANTHER" id="PTHR35585">
    <property type="entry name" value="HHE DOMAIN PROTEIN (AFU_ORTHOLOGUE AFUA_4G00730)"/>
    <property type="match status" value="1"/>
</dbReference>
<evidence type="ECO:0000259" key="2">
    <source>
        <dbReference type="Pfam" id="PF01814"/>
    </source>
</evidence>
<dbReference type="PANTHER" id="PTHR35585:SF1">
    <property type="entry name" value="HHE DOMAIN PROTEIN (AFU_ORTHOLOGUE AFUA_4G00730)"/>
    <property type="match status" value="1"/>
</dbReference>
<dbReference type="Gene3D" id="1.20.120.520">
    <property type="entry name" value="nmb1532 protein domain like"/>
    <property type="match status" value="1"/>
</dbReference>
<name>A0A1Y2MGT9_EPING</name>